<evidence type="ECO:0000313" key="4">
    <source>
        <dbReference type="Proteomes" id="UP000257004"/>
    </source>
</evidence>
<dbReference type="PANTHER" id="PTHR30273">
    <property type="entry name" value="PERIPLASMIC SIGNAL SENSOR AND SIGMA FACTOR ACTIVATOR FECR-RELATED"/>
    <property type="match status" value="1"/>
</dbReference>
<dbReference type="EMBL" id="QRDQ01000009">
    <property type="protein sequence ID" value="RED23447.1"/>
    <property type="molecule type" value="Genomic_DNA"/>
</dbReference>
<dbReference type="AlphaFoldDB" id="A0A3D9FS32"/>
<dbReference type="Gene3D" id="2.60.120.1440">
    <property type="match status" value="1"/>
</dbReference>
<feature type="domain" description="Protein FecR C-terminal" evidence="2">
    <location>
        <begin position="324"/>
        <end position="387"/>
    </location>
</feature>
<dbReference type="OrthoDB" id="649666at2"/>
<evidence type="ECO:0000259" key="2">
    <source>
        <dbReference type="Pfam" id="PF16344"/>
    </source>
</evidence>
<dbReference type="RefSeq" id="WP_115888545.1">
    <property type="nucleotide sequence ID" value="NZ_QRDQ01000009.1"/>
</dbReference>
<gene>
    <name evidence="3" type="ORF">BD847_2500</name>
</gene>
<sequence>MYQKEEFKLLMEQYVSGEISPEGKAKLLAMLDDPEYSGTFDAILRENYDSVEVHASSPEATKNFITNLKKRMDFPSESEDSESPVINFFNWRKLMVAASVVFVVGFGTYFLSQEENKAPKVLAAKKTDDKDAGKTGAILTLSNGSKIVLDSVGNGLLANQSNTTVSKKNGGLVYDANNGAEVVYNTMTTPRARQYHLELSDGTKVWLNASSSITFPTSFAANERKVAITGEVYFEVAKDKTKPFKVMVNDMTVNVLGTHFNINAYEDEATVNTTLLEGSVMITEKSKKILLKPGQQAEKQKSGAIAVNDDVNLDEVMGWKNGLFYFENANLQMVLRQLSRWYDVDVVYEKGVPSRAFEGEIQRDLKLSQVLRILEKNKVHFKIEGKILRVMPE</sequence>
<keyword evidence="4" id="KW-1185">Reference proteome</keyword>
<dbReference type="Gene3D" id="3.55.50.30">
    <property type="match status" value="1"/>
</dbReference>
<name>A0A3D9FS32_9FLAO</name>
<feature type="domain" description="FecR protein" evidence="1">
    <location>
        <begin position="186"/>
        <end position="280"/>
    </location>
</feature>
<accession>A0A3D9FS32</accession>
<comment type="caution">
    <text evidence="3">The sequence shown here is derived from an EMBL/GenBank/DDBJ whole genome shotgun (WGS) entry which is preliminary data.</text>
</comment>
<proteinExistence type="predicted"/>
<reference evidence="3 4" key="1">
    <citation type="submission" date="2018-07" db="EMBL/GenBank/DDBJ databases">
        <title>Genomic Encyclopedia of Archaeal and Bacterial Type Strains, Phase II (KMG-II): from individual species to whole genera.</title>
        <authorList>
            <person name="Goeker M."/>
        </authorList>
    </citation>
    <scope>NUCLEOTIDE SEQUENCE [LARGE SCALE GENOMIC DNA]</scope>
    <source>
        <strain evidence="3 4">DSM 25795</strain>
    </source>
</reference>
<evidence type="ECO:0000313" key="3">
    <source>
        <dbReference type="EMBL" id="RED23447.1"/>
    </source>
</evidence>
<protein>
    <submittedName>
        <fullName evidence="3">FecR family protein</fullName>
    </submittedName>
</protein>
<dbReference type="Proteomes" id="UP000257004">
    <property type="component" value="Unassembled WGS sequence"/>
</dbReference>
<dbReference type="InterPro" id="IPR006860">
    <property type="entry name" value="FecR"/>
</dbReference>
<dbReference type="Pfam" id="PF16344">
    <property type="entry name" value="FecR_C"/>
    <property type="match status" value="1"/>
</dbReference>
<dbReference type="Pfam" id="PF04773">
    <property type="entry name" value="FecR"/>
    <property type="match status" value="1"/>
</dbReference>
<dbReference type="InterPro" id="IPR012373">
    <property type="entry name" value="Ferrdict_sens_TM"/>
</dbReference>
<organism evidence="3 4">
    <name type="scientific">Flavobacterium cutihirudinis</name>
    <dbReference type="NCBI Taxonomy" id="1265740"/>
    <lineage>
        <taxon>Bacteria</taxon>
        <taxon>Pseudomonadati</taxon>
        <taxon>Bacteroidota</taxon>
        <taxon>Flavobacteriia</taxon>
        <taxon>Flavobacteriales</taxon>
        <taxon>Flavobacteriaceae</taxon>
        <taxon>Flavobacterium</taxon>
    </lineage>
</organism>
<dbReference type="InterPro" id="IPR032508">
    <property type="entry name" value="FecR_C"/>
</dbReference>
<dbReference type="PANTHER" id="PTHR30273:SF2">
    <property type="entry name" value="PROTEIN FECR"/>
    <property type="match status" value="1"/>
</dbReference>
<evidence type="ECO:0000259" key="1">
    <source>
        <dbReference type="Pfam" id="PF04773"/>
    </source>
</evidence>
<dbReference type="GO" id="GO:0016989">
    <property type="term" value="F:sigma factor antagonist activity"/>
    <property type="evidence" value="ECO:0007669"/>
    <property type="project" value="TreeGrafter"/>
</dbReference>